<keyword evidence="6" id="KW-0804">Transcription</keyword>
<keyword evidence="13" id="KW-1185">Reference proteome</keyword>
<dbReference type="PANTHER" id="PTHR45714">
    <property type="entry name" value="HOMEOBOX-LEUCINE ZIPPER PROTEIN HAT14"/>
    <property type="match status" value="1"/>
</dbReference>
<feature type="DNA-binding region" description="Homeobox" evidence="8">
    <location>
        <begin position="124"/>
        <end position="183"/>
    </location>
</feature>
<feature type="domain" description="Homeobox" evidence="11">
    <location>
        <begin position="122"/>
        <end position="182"/>
    </location>
</feature>
<evidence type="ECO:0000256" key="4">
    <source>
        <dbReference type="ARBA" id="ARBA00023125"/>
    </source>
</evidence>
<dbReference type="PROSITE" id="PS00027">
    <property type="entry name" value="HOMEOBOX_1"/>
    <property type="match status" value="1"/>
</dbReference>
<dbReference type="Gene3D" id="1.10.10.60">
    <property type="entry name" value="Homeodomain-like"/>
    <property type="match status" value="1"/>
</dbReference>
<accession>A0AAN7GTY5</accession>
<reference evidence="12 13" key="1">
    <citation type="journal article" date="2023" name="Hortic Res">
        <title>Pangenome of water caltrop reveals structural variations and asymmetric subgenome divergence after allopolyploidization.</title>
        <authorList>
            <person name="Zhang X."/>
            <person name="Chen Y."/>
            <person name="Wang L."/>
            <person name="Yuan Y."/>
            <person name="Fang M."/>
            <person name="Shi L."/>
            <person name="Lu R."/>
            <person name="Comes H.P."/>
            <person name="Ma Y."/>
            <person name="Chen Y."/>
            <person name="Huang G."/>
            <person name="Zhou Y."/>
            <person name="Zheng Z."/>
            <person name="Qiu Y."/>
        </authorList>
    </citation>
    <scope>NUCLEOTIDE SEQUENCE [LARGE SCALE GENOMIC DNA]</scope>
    <source>
        <tissue evidence="12">Roots</tissue>
    </source>
</reference>
<dbReference type="GO" id="GO:0005634">
    <property type="term" value="C:nucleus"/>
    <property type="evidence" value="ECO:0007669"/>
    <property type="project" value="UniProtKB-SubCell"/>
</dbReference>
<evidence type="ECO:0000256" key="9">
    <source>
        <dbReference type="RuleBase" id="RU000682"/>
    </source>
</evidence>
<evidence type="ECO:0000313" key="13">
    <source>
        <dbReference type="Proteomes" id="UP001345219"/>
    </source>
</evidence>
<evidence type="ECO:0000256" key="8">
    <source>
        <dbReference type="PROSITE-ProRule" id="PRU00108"/>
    </source>
</evidence>
<dbReference type="Pfam" id="PF02183">
    <property type="entry name" value="HALZ"/>
    <property type="match status" value="1"/>
</dbReference>
<dbReference type="InterPro" id="IPR001356">
    <property type="entry name" value="HD"/>
</dbReference>
<dbReference type="InterPro" id="IPR003106">
    <property type="entry name" value="Leu_zip_homeo"/>
</dbReference>
<dbReference type="PANTHER" id="PTHR45714:SF24">
    <property type="entry name" value="HOMEOBOX DOMAIN-CONTAINING PROTEIN"/>
    <property type="match status" value="1"/>
</dbReference>
<dbReference type="EMBL" id="JAXIOK010000023">
    <property type="protein sequence ID" value="KAK4742662.1"/>
    <property type="molecule type" value="Genomic_DNA"/>
</dbReference>
<evidence type="ECO:0000313" key="12">
    <source>
        <dbReference type="EMBL" id="KAK4742662.1"/>
    </source>
</evidence>
<feature type="coiled-coil region" evidence="10">
    <location>
        <begin position="174"/>
        <end position="218"/>
    </location>
</feature>
<keyword evidence="3" id="KW-0805">Transcription regulation</keyword>
<evidence type="ECO:0000256" key="6">
    <source>
        <dbReference type="ARBA" id="ARBA00023163"/>
    </source>
</evidence>
<dbReference type="InterPro" id="IPR009057">
    <property type="entry name" value="Homeodomain-like_sf"/>
</dbReference>
<proteinExistence type="inferred from homology"/>
<dbReference type="InterPro" id="IPR050762">
    <property type="entry name" value="HD-ZIP_Homeobox_LZ_Class_II"/>
</dbReference>
<keyword evidence="4 8" id="KW-0238">DNA-binding</keyword>
<dbReference type="SUPFAM" id="SSF46689">
    <property type="entry name" value="Homeodomain-like"/>
    <property type="match status" value="1"/>
</dbReference>
<comment type="subcellular location">
    <subcellularLocation>
        <location evidence="1 8 9">Nucleus</location>
    </subcellularLocation>
</comment>
<sequence>MEFPDDCSTRLCLGFGPTLTGQRPHLRAVPVPLNRDDGDHVLWPSLSLGLLGTGTYRSTASAPDTGMAGKQLFLAESISMELHREVSSIFNNSSSCTKREPEGDELEKTVMVSDEEEECGSRILRRKKLRLSKEQISILEGSFKAHTTVNPKQKEDLARRLRLWPRQVEVWFQNRRARIKSKQTEVECEALKRRCETLGEENRRLQEQVQELKLLSKARQAVMMPPFLAQIQPPFTACPSCGKSAKSGGTFPSTTFFASSIPKSQLLPQPLS</sequence>
<keyword evidence="10" id="KW-0175">Coiled coil</keyword>
<dbReference type="CDD" id="cd00086">
    <property type="entry name" value="homeodomain"/>
    <property type="match status" value="1"/>
</dbReference>
<protein>
    <recommendedName>
        <fullName evidence="11">Homeobox domain-containing protein</fullName>
    </recommendedName>
</protein>
<organism evidence="12 13">
    <name type="scientific">Trapa incisa</name>
    <dbReference type="NCBI Taxonomy" id="236973"/>
    <lineage>
        <taxon>Eukaryota</taxon>
        <taxon>Viridiplantae</taxon>
        <taxon>Streptophyta</taxon>
        <taxon>Embryophyta</taxon>
        <taxon>Tracheophyta</taxon>
        <taxon>Spermatophyta</taxon>
        <taxon>Magnoliopsida</taxon>
        <taxon>eudicotyledons</taxon>
        <taxon>Gunneridae</taxon>
        <taxon>Pentapetalae</taxon>
        <taxon>rosids</taxon>
        <taxon>malvids</taxon>
        <taxon>Myrtales</taxon>
        <taxon>Lythraceae</taxon>
        <taxon>Trapa</taxon>
    </lineage>
</organism>
<keyword evidence="7 8" id="KW-0539">Nucleus</keyword>
<keyword evidence="5 8" id="KW-0371">Homeobox</keyword>
<evidence type="ECO:0000256" key="2">
    <source>
        <dbReference type="ARBA" id="ARBA00006074"/>
    </source>
</evidence>
<dbReference type="SMART" id="SM00340">
    <property type="entry name" value="HALZ"/>
    <property type="match status" value="1"/>
</dbReference>
<dbReference type="Pfam" id="PF00046">
    <property type="entry name" value="Homeodomain"/>
    <property type="match status" value="1"/>
</dbReference>
<name>A0AAN7GTY5_9MYRT</name>
<dbReference type="AlphaFoldDB" id="A0AAN7GTY5"/>
<evidence type="ECO:0000256" key="5">
    <source>
        <dbReference type="ARBA" id="ARBA00023155"/>
    </source>
</evidence>
<evidence type="ECO:0000256" key="1">
    <source>
        <dbReference type="ARBA" id="ARBA00004123"/>
    </source>
</evidence>
<comment type="caution">
    <text evidence="12">The sequence shown here is derived from an EMBL/GenBank/DDBJ whole genome shotgun (WGS) entry which is preliminary data.</text>
</comment>
<dbReference type="GO" id="GO:0000981">
    <property type="term" value="F:DNA-binding transcription factor activity, RNA polymerase II-specific"/>
    <property type="evidence" value="ECO:0007669"/>
    <property type="project" value="InterPro"/>
</dbReference>
<dbReference type="SMART" id="SM00389">
    <property type="entry name" value="HOX"/>
    <property type="match status" value="1"/>
</dbReference>
<dbReference type="GO" id="GO:0043565">
    <property type="term" value="F:sequence-specific DNA binding"/>
    <property type="evidence" value="ECO:0007669"/>
    <property type="project" value="InterPro"/>
</dbReference>
<dbReference type="InterPro" id="IPR017970">
    <property type="entry name" value="Homeobox_CS"/>
</dbReference>
<dbReference type="PROSITE" id="PS50071">
    <property type="entry name" value="HOMEOBOX_2"/>
    <property type="match status" value="1"/>
</dbReference>
<comment type="similarity">
    <text evidence="2">Belongs to the HD-ZIP homeobox family. Class II subfamily.</text>
</comment>
<evidence type="ECO:0000259" key="11">
    <source>
        <dbReference type="PROSITE" id="PS50071"/>
    </source>
</evidence>
<evidence type="ECO:0000256" key="10">
    <source>
        <dbReference type="SAM" id="Coils"/>
    </source>
</evidence>
<dbReference type="Proteomes" id="UP001345219">
    <property type="component" value="Chromosome 1"/>
</dbReference>
<gene>
    <name evidence="12" type="ORF">SAY87_000663</name>
</gene>
<evidence type="ECO:0000256" key="3">
    <source>
        <dbReference type="ARBA" id="ARBA00023015"/>
    </source>
</evidence>
<evidence type="ECO:0000256" key="7">
    <source>
        <dbReference type="ARBA" id="ARBA00023242"/>
    </source>
</evidence>